<keyword evidence="11" id="KW-1185">Reference proteome</keyword>
<keyword evidence="10" id="KW-0808">Transferase</keyword>
<dbReference type="GO" id="GO:0016740">
    <property type="term" value="F:transferase activity"/>
    <property type="evidence" value="ECO:0007669"/>
    <property type="project" value="UniProtKB-KW"/>
</dbReference>
<feature type="active site" description="Acyl-ester intermediate" evidence="8">
    <location>
        <position position="178"/>
    </location>
</feature>
<dbReference type="GO" id="GO:0050567">
    <property type="term" value="F:glutaminyl-tRNA synthase (glutamine-hydrolyzing) activity"/>
    <property type="evidence" value="ECO:0007669"/>
    <property type="project" value="UniProtKB-UniRule"/>
</dbReference>
<dbReference type="InterPro" id="IPR004412">
    <property type="entry name" value="GatA"/>
</dbReference>
<dbReference type="Gene3D" id="3.90.1300.10">
    <property type="entry name" value="Amidase signature (AS) domain"/>
    <property type="match status" value="1"/>
</dbReference>
<dbReference type="GO" id="GO:0005524">
    <property type="term" value="F:ATP binding"/>
    <property type="evidence" value="ECO:0007669"/>
    <property type="project" value="UniProtKB-KW"/>
</dbReference>
<dbReference type="EC" id="6.3.5.7" evidence="8"/>
<accession>A0A7S8C8S7</accession>
<organism evidence="10 11">
    <name type="scientific">Mangrovibacillus cuniculi</name>
    <dbReference type="NCBI Taxonomy" id="2593652"/>
    <lineage>
        <taxon>Bacteria</taxon>
        <taxon>Bacillati</taxon>
        <taxon>Bacillota</taxon>
        <taxon>Bacilli</taxon>
        <taxon>Bacillales</taxon>
        <taxon>Bacillaceae</taxon>
        <taxon>Mangrovibacillus</taxon>
    </lineage>
</organism>
<dbReference type="Pfam" id="PF01425">
    <property type="entry name" value="Amidase"/>
    <property type="match status" value="1"/>
</dbReference>
<comment type="function">
    <text evidence="6 8">Allows the formation of correctly charged Gln-tRNA(Gln) through the transamidation of misacylated Glu-tRNA(Gln) in organisms which lack glutaminyl-tRNA synthetase. The reaction takes place in the presence of glutamine and ATP through an activated gamma-phospho-Glu-tRNA(Gln).</text>
</comment>
<feature type="active site" description="Charge relay system" evidence="8">
    <location>
        <position position="154"/>
    </location>
</feature>
<keyword evidence="5 8" id="KW-0648">Protein biosynthesis</keyword>
<keyword evidence="2 8" id="KW-0436">Ligase</keyword>
<dbReference type="InterPro" id="IPR036928">
    <property type="entry name" value="AS_sf"/>
</dbReference>
<dbReference type="AlphaFoldDB" id="A0A7S8C8S7"/>
<comment type="subunit">
    <text evidence="8">Heterotrimer of A, B and C subunits.</text>
</comment>
<evidence type="ECO:0000256" key="6">
    <source>
        <dbReference type="ARBA" id="ARBA00025295"/>
    </source>
</evidence>
<dbReference type="PANTHER" id="PTHR11895">
    <property type="entry name" value="TRANSAMIDASE"/>
    <property type="match status" value="1"/>
</dbReference>
<name>A0A7S8C8S7_9BACI</name>
<keyword evidence="4 8" id="KW-0067">ATP-binding</keyword>
<proteinExistence type="inferred from homology"/>
<dbReference type="InterPro" id="IPR023631">
    <property type="entry name" value="Amidase_dom"/>
</dbReference>
<feature type="domain" description="Amidase" evidence="9">
    <location>
        <begin position="24"/>
        <end position="465"/>
    </location>
</feature>
<evidence type="ECO:0000259" key="9">
    <source>
        <dbReference type="Pfam" id="PF01425"/>
    </source>
</evidence>
<dbReference type="PROSITE" id="PS00571">
    <property type="entry name" value="AMIDASES"/>
    <property type="match status" value="1"/>
</dbReference>
<evidence type="ECO:0000313" key="10">
    <source>
        <dbReference type="EMBL" id="QPC45504.1"/>
    </source>
</evidence>
<protein>
    <recommendedName>
        <fullName evidence="8">Glutamyl-tRNA(Gln) amidotransferase subunit A</fullName>
        <shortName evidence="8">Glu-ADT subunit A</shortName>
        <ecNumber evidence="8">6.3.5.7</ecNumber>
    </recommendedName>
</protein>
<evidence type="ECO:0000256" key="3">
    <source>
        <dbReference type="ARBA" id="ARBA00022741"/>
    </source>
</evidence>
<keyword evidence="3 8" id="KW-0547">Nucleotide-binding</keyword>
<evidence type="ECO:0000256" key="7">
    <source>
        <dbReference type="ARBA" id="ARBA00047407"/>
    </source>
</evidence>
<dbReference type="GO" id="GO:0030956">
    <property type="term" value="C:glutamyl-tRNA(Gln) amidotransferase complex"/>
    <property type="evidence" value="ECO:0007669"/>
    <property type="project" value="InterPro"/>
</dbReference>
<reference evidence="10 11" key="1">
    <citation type="submission" date="2019-07" db="EMBL/GenBank/DDBJ databases">
        <title>Genome sequence of 2 isolates from Red Sea Mangroves.</title>
        <authorList>
            <person name="Sefrji F."/>
            <person name="Michoud G."/>
            <person name="Merlino G."/>
            <person name="Daffonchio D."/>
        </authorList>
    </citation>
    <scope>NUCLEOTIDE SEQUENCE [LARGE SCALE GENOMIC DNA]</scope>
    <source>
        <strain evidence="10 11">R1DC41</strain>
    </source>
</reference>
<dbReference type="SUPFAM" id="SSF75304">
    <property type="entry name" value="Amidase signature (AS) enzymes"/>
    <property type="match status" value="1"/>
</dbReference>
<dbReference type="Proteomes" id="UP000593626">
    <property type="component" value="Chromosome"/>
</dbReference>
<dbReference type="NCBIfam" id="TIGR00132">
    <property type="entry name" value="gatA"/>
    <property type="match status" value="1"/>
</dbReference>
<sequence>MSLFDQRLSQTMEQLHKKEISVTDLVNESYTRINAVEDKVKAFITLDEENARAKAKELDELLGTDEAKGLLFGMPIGVKDNIVTKGLRTTAASKILENFDPIYDATVVRKLEEAGSITIGKLNMDEFAMGSSTENSAYNKTRNPWNLDAVPGGSSGGSAAAVAAGEVPFSLGSDTGGSIRQPASFCGVVGLKPTYGRVSRYGLIAFASSLDQIGPITRSVEDNAYLLQAIAGHDPQDMTSYPAEVPNYTEALTGDIKGLRIAVPKEYLGEGVQEEVRQSVLDALKVLEGLGATWEEVSLPHSKYGVATYYLLSSSEASANLARFDGVRYGYRSPNAENLLEIYKKTRAEGFGDEVKRRIMLGTFALSSGFYDAYYRKAQQARTLIKKDFEDVFEKYDVIVGPTTPTPAFNVGEKISDPLTMYANDILTIPVNLAGVPGISVPCGFSNGLPLGLQIIGRHFDEATLYKVAHAYEQATSFHKEKPNL</sequence>
<feature type="active site" description="Charge relay system" evidence="8">
    <location>
        <position position="79"/>
    </location>
</feature>
<dbReference type="EMBL" id="CP049742">
    <property type="protein sequence ID" value="QPC45504.1"/>
    <property type="molecule type" value="Genomic_DNA"/>
</dbReference>
<gene>
    <name evidence="8 10" type="primary">gatA</name>
    <name evidence="10" type="ORF">G8O30_00185</name>
</gene>
<comment type="similarity">
    <text evidence="1 8">Belongs to the amidase family. GatA subfamily.</text>
</comment>
<dbReference type="KEGG" id="mcui:G8O30_00185"/>
<evidence type="ECO:0000256" key="1">
    <source>
        <dbReference type="ARBA" id="ARBA00008069"/>
    </source>
</evidence>
<dbReference type="RefSeq" id="WP_239673005.1">
    <property type="nucleotide sequence ID" value="NZ_CP049742.1"/>
</dbReference>
<dbReference type="InterPro" id="IPR020556">
    <property type="entry name" value="Amidase_CS"/>
</dbReference>
<dbReference type="GO" id="GO:0006412">
    <property type="term" value="P:translation"/>
    <property type="evidence" value="ECO:0007669"/>
    <property type="project" value="UniProtKB-UniRule"/>
</dbReference>
<dbReference type="PANTHER" id="PTHR11895:SF151">
    <property type="entry name" value="GLUTAMYL-TRNA(GLN) AMIDOTRANSFERASE SUBUNIT A"/>
    <property type="match status" value="1"/>
</dbReference>
<dbReference type="HAMAP" id="MF_00120">
    <property type="entry name" value="GatA"/>
    <property type="match status" value="1"/>
</dbReference>
<comment type="catalytic activity">
    <reaction evidence="7 8">
        <text>L-glutamyl-tRNA(Gln) + L-glutamine + ATP + H2O = L-glutaminyl-tRNA(Gln) + L-glutamate + ADP + phosphate + H(+)</text>
        <dbReference type="Rhea" id="RHEA:17521"/>
        <dbReference type="Rhea" id="RHEA-COMP:9681"/>
        <dbReference type="Rhea" id="RHEA-COMP:9684"/>
        <dbReference type="ChEBI" id="CHEBI:15377"/>
        <dbReference type="ChEBI" id="CHEBI:15378"/>
        <dbReference type="ChEBI" id="CHEBI:29985"/>
        <dbReference type="ChEBI" id="CHEBI:30616"/>
        <dbReference type="ChEBI" id="CHEBI:43474"/>
        <dbReference type="ChEBI" id="CHEBI:58359"/>
        <dbReference type="ChEBI" id="CHEBI:78520"/>
        <dbReference type="ChEBI" id="CHEBI:78521"/>
        <dbReference type="ChEBI" id="CHEBI:456216"/>
        <dbReference type="EC" id="6.3.5.7"/>
    </reaction>
</comment>
<evidence type="ECO:0000256" key="8">
    <source>
        <dbReference type="HAMAP-Rule" id="MF_00120"/>
    </source>
</evidence>
<evidence type="ECO:0000313" key="11">
    <source>
        <dbReference type="Proteomes" id="UP000593626"/>
    </source>
</evidence>
<dbReference type="InterPro" id="IPR000120">
    <property type="entry name" value="Amidase"/>
</dbReference>
<evidence type="ECO:0000256" key="5">
    <source>
        <dbReference type="ARBA" id="ARBA00022917"/>
    </source>
</evidence>
<evidence type="ECO:0000256" key="4">
    <source>
        <dbReference type="ARBA" id="ARBA00022840"/>
    </source>
</evidence>
<evidence type="ECO:0000256" key="2">
    <source>
        <dbReference type="ARBA" id="ARBA00022598"/>
    </source>
</evidence>